<dbReference type="AlphaFoldDB" id="G7VAD7"/>
<keyword evidence="10 12" id="KW-0012">Acyltransferase</keyword>
<sequence>MSSALKMPIKILGTGKYVPSKVLTNLELEKIVDTTDEWITTRTGIKERRISEGELTSDLAYKAALEAIKDAGISAEEIDMIIVATNSPDTLFPGVAPKVQALLGARHAGACDVQSGCTGCVYALSMAFAGVGSGMWKNVLVIGAEVLSKLIDWTDRNTCVLFGDGAGAVVVSGGEGGGCLLASELRADGSKADLIKLPGGLVEKPASHETVDNREHFVQMKGNEVFKFVNRVLPSFLDEVCDKANLTPEDIDWWIFHQANMRIIEGVLRRSKQPHEKAIINLDKYGNTSAASVFIAFHDALKDGRIKKGDTILMTSFGAGMTYGAVIFSL</sequence>
<dbReference type="InterPro" id="IPR013747">
    <property type="entry name" value="ACP_syn_III_C"/>
</dbReference>
<dbReference type="PANTHER" id="PTHR34069:SF2">
    <property type="entry name" value="BETA-KETOACYL-[ACYL-CARRIER-PROTEIN] SYNTHASE III"/>
    <property type="match status" value="1"/>
</dbReference>
<evidence type="ECO:0000256" key="5">
    <source>
        <dbReference type="ARBA" id="ARBA00022516"/>
    </source>
</evidence>
<evidence type="ECO:0000256" key="8">
    <source>
        <dbReference type="ARBA" id="ARBA00023098"/>
    </source>
</evidence>
<dbReference type="EC" id="2.3.1.180" evidence="3 12"/>
<keyword evidence="5 12" id="KW-0444">Lipid biosynthesis</keyword>
<dbReference type="InterPro" id="IPR013751">
    <property type="entry name" value="ACP_syn_III_N"/>
</dbReference>
<evidence type="ECO:0000256" key="6">
    <source>
        <dbReference type="ARBA" id="ARBA00022679"/>
    </source>
</evidence>
<evidence type="ECO:0000256" key="1">
    <source>
        <dbReference type="ARBA" id="ARBA00005194"/>
    </source>
</evidence>
<keyword evidence="6 12" id="KW-0808">Transferase</keyword>
<keyword evidence="4 12" id="KW-0963">Cytoplasm</keyword>
<keyword evidence="8 12" id="KW-0443">Lipid metabolism</keyword>
<evidence type="ECO:0000256" key="7">
    <source>
        <dbReference type="ARBA" id="ARBA00022832"/>
    </source>
</evidence>
<dbReference type="KEGG" id="tli:Tlie_1104"/>
<keyword evidence="7 12" id="KW-0276">Fatty acid metabolism</keyword>
<dbReference type="Pfam" id="PF08545">
    <property type="entry name" value="ACP_syn_III"/>
    <property type="match status" value="1"/>
</dbReference>
<reference evidence="15 16" key="2">
    <citation type="journal article" date="2012" name="Stand. Genomic Sci.">
        <title>Genome sequence of the moderately thermophilic, amino-acid-degrading and sulfur-reducing bacterium Thermovirga lienii type strain (Cas60314(T)).</title>
        <authorList>
            <person name="Goker M."/>
            <person name="Saunders E."/>
            <person name="Lapidus A."/>
            <person name="Nolan M."/>
            <person name="Lucas S."/>
            <person name="Hammon N."/>
            <person name="Deshpande S."/>
            <person name="Cheng J.F."/>
            <person name="Han C."/>
            <person name="Tapia R."/>
            <person name="Goodwin L.A."/>
            <person name="Pitluck S."/>
            <person name="Liolios K."/>
            <person name="Mavromatis K."/>
            <person name="Pagani I."/>
            <person name="Ivanova N."/>
            <person name="Mikhailova N."/>
            <person name="Pati A."/>
            <person name="Chen A."/>
            <person name="Palaniappan K."/>
            <person name="Land M."/>
            <person name="Chang Y.J."/>
            <person name="Jeffries C.D."/>
            <person name="Brambilla E.M."/>
            <person name="Rohde M."/>
            <person name="Spring S."/>
            <person name="Detter J.C."/>
            <person name="Woyke T."/>
            <person name="Bristow J."/>
            <person name="Eisen J.A."/>
            <person name="Markowitz V."/>
            <person name="Hugenholtz P."/>
            <person name="Kyrpides N.C."/>
            <person name="Klenk H.P."/>
        </authorList>
    </citation>
    <scope>NUCLEOTIDE SEQUENCE [LARGE SCALE GENOMIC DNA]</scope>
    <source>
        <strain evidence="16">ATCC BAA-1197 / DSM 17291 / Cas60314</strain>
    </source>
</reference>
<dbReference type="EMBL" id="CP003096">
    <property type="protein sequence ID" value="AER66837.1"/>
    <property type="molecule type" value="Genomic_DNA"/>
</dbReference>
<dbReference type="PANTHER" id="PTHR34069">
    <property type="entry name" value="3-OXOACYL-[ACYL-CARRIER-PROTEIN] SYNTHASE 3"/>
    <property type="match status" value="1"/>
</dbReference>
<feature type="domain" description="Beta-ketoacyl-[acyl-carrier-protein] synthase III C-terminal" evidence="13">
    <location>
        <begin position="241"/>
        <end position="328"/>
    </location>
</feature>
<dbReference type="Gene3D" id="3.40.47.10">
    <property type="match status" value="1"/>
</dbReference>
<keyword evidence="16" id="KW-1185">Reference proteome</keyword>
<dbReference type="GO" id="GO:0005737">
    <property type="term" value="C:cytoplasm"/>
    <property type="evidence" value="ECO:0007669"/>
    <property type="project" value="UniProtKB-SubCell"/>
</dbReference>
<comment type="domain">
    <text evidence="12">The last Arg residue of the ACP-binding site is essential for the weak association between ACP/AcpP and FabH.</text>
</comment>
<dbReference type="eggNOG" id="COG0332">
    <property type="taxonomic scope" value="Bacteria"/>
</dbReference>
<dbReference type="NCBIfam" id="NF006829">
    <property type="entry name" value="PRK09352.1"/>
    <property type="match status" value="1"/>
</dbReference>
<comment type="function">
    <text evidence="12">Catalyzes the condensation reaction of fatty acid synthesis by the addition to an acyl acceptor of two carbons from malonyl-ACP. Catalyzes the first condensation reaction which initiates fatty acid synthesis and may therefore play a role in governing the total rate of fatty acid production. Possesses both acetoacetyl-ACP synthase and acetyl transacylase activities. Its substrate specificity determines the biosynthesis of branched-chain and/or straight-chain of fatty acids.</text>
</comment>
<evidence type="ECO:0000256" key="2">
    <source>
        <dbReference type="ARBA" id="ARBA00008642"/>
    </source>
</evidence>
<dbReference type="SUPFAM" id="SSF53901">
    <property type="entry name" value="Thiolase-like"/>
    <property type="match status" value="1"/>
</dbReference>
<comment type="similarity">
    <text evidence="2 12">Belongs to the thiolase-like superfamily. FabH family.</text>
</comment>
<dbReference type="HOGENOM" id="CLU_039592_3_1_0"/>
<dbReference type="InterPro" id="IPR004655">
    <property type="entry name" value="FabH"/>
</dbReference>
<evidence type="ECO:0000256" key="3">
    <source>
        <dbReference type="ARBA" id="ARBA00012333"/>
    </source>
</evidence>
<comment type="catalytic activity">
    <reaction evidence="11">
        <text>malonyl-[ACP] + acetyl-CoA + H(+) = 3-oxobutanoyl-[ACP] + CO2 + CoA</text>
        <dbReference type="Rhea" id="RHEA:12080"/>
        <dbReference type="Rhea" id="RHEA-COMP:9623"/>
        <dbReference type="Rhea" id="RHEA-COMP:9625"/>
        <dbReference type="ChEBI" id="CHEBI:15378"/>
        <dbReference type="ChEBI" id="CHEBI:16526"/>
        <dbReference type="ChEBI" id="CHEBI:57287"/>
        <dbReference type="ChEBI" id="CHEBI:57288"/>
        <dbReference type="ChEBI" id="CHEBI:78449"/>
        <dbReference type="ChEBI" id="CHEBI:78450"/>
        <dbReference type="EC" id="2.3.1.180"/>
    </reaction>
    <physiologicalReaction direction="left-to-right" evidence="11">
        <dbReference type="Rhea" id="RHEA:12081"/>
    </physiologicalReaction>
</comment>
<evidence type="ECO:0000256" key="10">
    <source>
        <dbReference type="ARBA" id="ARBA00023315"/>
    </source>
</evidence>
<comment type="pathway">
    <text evidence="1 12">Lipid metabolism; fatty acid biosynthesis.</text>
</comment>
<dbReference type="FunFam" id="3.40.47.10:FF:000004">
    <property type="entry name" value="3-oxoacyl-[acyl-carrier-protein] synthase 3"/>
    <property type="match status" value="1"/>
</dbReference>
<evidence type="ECO:0000313" key="16">
    <source>
        <dbReference type="Proteomes" id="UP000005868"/>
    </source>
</evidence>
<dbReference type="HAMAP" id="MF_01815">
    <property type="entry name" value="FabH"/>
    <property type="match status" value="1"/>
</dbReference>
<evidence type="ECO:0000256" key="11">
    <source>
        <dbReference type="ARBA" id="ARBA00051096"/>
    </source>
</evidence>
<proteinExistence type="inferred from homology"/>
<evidence type="ECO:0000313" key="15">
    <source>
        <dbReference type="EMBL" id="AER66837.1"/>
    </source>
</evidence>
<dbReference type="CDD" id="cd00830">
    <property type="entry name" value="KAS_III"/>
    <property type="match status" value="1"/>
</dbReference>
<keyword evidence="12" id="KW-0511">Multifunctional enzyme</keyword>
<reference evidence="16" key="1">
    <citation type="submission" date="2011-10" db="EMBL/GenBank/DDBJ databases">
        <title>The complete genome of chromosome of Thermovirga lienii DSM 17291.</title>
        <authorList>
            <consortium name="US DOE Joint Genome Institute (JGI-PGF)"/>
            <person name="Lucas S."/>
            <person name="Copeland A."/>
            <person name="Lapidus A."/>
            <person name="Glavina del Rio T."/>
            <person name="Dalin E."/>
            <person name="Tice H."/>
            <person name="Bruce D."/>
            <person name="Goodwin L."/>
            <person name="Pitluck S."/>
            <person name="Peters L."/>
            <person name="Mikhailova N."/>
            <person name="Saunders E."/>
            <person name="Kyrpides N."/>
            <person name="Mavromatis K."/>
            <person name="Ivanova N."/>
            <person name="Last F.I."/>
            <person name="Brettin T."/>
            <person name="Detter J.C."/>
            <person name="Han C."/>
            <person name="Larimer F."/>
            <person name="Land M."/>
            <person name="Hauser L."/>
            <person name="Markowitz V."/>
            <person name="Cheng J.-F."/>
            <person name="Hugenholtz P."/>
            <person name="Woyke T."/>
            <person name="Wu D."/>
            <person name="Spring S."/>
            <person name="Schroeder M."/>
            <person name="Brambilla E.-M."/>
            <person name="Klenk H.-P."/>
            <person name="Eisen J.A."/>
        </authorList>
    </citation>
    <scope>NUCLEOTIDE SEQUENCE [LARGE SCALE GENOMIC DNA]</scope>
    <source>
        <strain evidence="16">ATCC BAA-1197 / DSM 17291 / Cas60314</strain>
    </source>
</reference>
<dbReference type="STRING" id="580340.Tlie_1104"/>
<feature type="active site" evidence="12">
    <location>
        <position position="257"/>
    </location>
</feature>
<feature type="active site" evidence="12">
    <location>
        <position position="117"/>
    </location>
</feature>
<dbReference type="GO" id="GO:0004315">
    <property type="term" value="F:3-oxoacyl-[acyl-carrier-protein] synthase activity"/>
    <property type="evidence" value="ECO:0007669"/>
    <property type="project" value="InterPro"/>
</dbReference>
<evidence type="ECO:0000256" key="9">
    <source>
        <dbReference type="ARBA" id="ARBA00023160"/>
    </source>
</evidence>
<evidence type="ECO:0000256" key="12">
    <source>
        <dbReference type="HAMAP-Rule" id="MF_01815"/>
    </source>
</evidence>
<feature type="region of interest" description="ACP-binding" evidence="12">
    <location>
        <begin position="258"/>
        <end position="262"/>
    </location>
</feature>
<protein>
    <recommendedName>
        <fullName evidence="3 12">Beta-ketoacyl-[acyl-carrier-protein] synthase III</fullName>
        <shortName evidence="12">Beta-ketoacyl-ACP synthase III</shortName>
        <shortName evidence="12">KAS III</shortName>
        <ecNumber evidence="3 12">2.3.1.180</ecNumber>
    </recommendedName>
    <alternativeName>
        <fullName evidence="12">3-oxoacyl-[acyl-carrier-protein] synthase 3</fullName>
    </alternativeName>
    <alternativeName>
        <fullName evidence="12">3-oxoacyl-[acyl-carrier-protein] synthase III</fullName>
    </alternativeName>
</protein>
<evidence type="ECO:0000256" key="4">
    <source>
        <dbReference type="ARBA" id="ARBA00022490"/>
    </source>
</evidence>
<gene>
    <name evidence="12" type="primary">fabH</name>
    <name evidence="15" type="ordered locus">Tlie_1104</name>
</gene>
<dbReference type="UniPathway" id="UPA00094"/>
<feature type="domain" description="Beta-ketoacyl-[acyl-carrier-protein] synthase III N-terminal" evidence="14">
    <location>
        <begin position="112"/>
        <end position="189"/>
    </location>
</feature>
<dbReference type="Proteomes" id="UP000005868">
    <property type="component" value="Chromosome"/>
</dbReference>
<keyword evidence="9 12" id="KW-0275">Fatty acid biosynthesis</keyword>
<dbReference type="GO" id="GO:0033818">
    <property type="term" value="F:beta-ketoacyl-acyl-carrier-protein synthase III activity"/>
    <property type="evidence" value="ECO:0007669"/>
    <property type="project" value="UniProtKB-UniRule"/>
</dbReference>
<dbReference type="Pfam" id="PF08541">
    <property type="entry name" value="ACP_syn_III_C"/>
    <property type="match status" value="1"/>
</dbReference>
<accession>G7VAD7</accession>
<comment type="subunit">
    <text evidence="12">Homodimer.</text>
</comment>
<dbReference type="NCBIfam" id="TIGR00747">
    <property type="entry name" value="fabH"/>
    <property type="match status" value="1"/>
</dbReference>
<name>G7VAD7_THELD</name>
<evidence type="ECO:0000259" key="13">
    <source>
        <dbReference type="Pfam" id="PF08541"/>
    </source>
</evidence>
<feature type="active site" evidence="12">
    <location>
        <position position="287"/>
    </location>
</feature>
<dbReference type="GO" id="GO:0044550">
    <property type="term" value="P:secondary metabolite biosynthetic process"/>
    <property type="evidence" value="ECO:0007669"/>
    <property type="project" value="TreeGrafter"/>
</dbReference>
<organism evidence="15 16">
    <name type="scientific">Thermovirga lienii (strain ATCC BAA-1197 / DSM 17291 / Cas60314)</name>
    <dbReference type="NCBI Taxonomy" id="580340"/>
    <lineage>
        <taxon>Bacteria</taxon>
        <taxon>Thermotogati</taxon>
        <taxon>Synergistota</taxon>
        <taxon>Synergistia</taxon>
        <taxon>Synergistales</taxon>
        <taxon>Thermovirgaceae</taxon>
        <taxon>Thermovirga</taxon>
    </lineage>
</organism>
<comment type="subcellular location">
    <subcellularLocation>
        <location evidence="12">Cytoplasm</location>
    </subcellularLocation>
</comment>
<dbReference type="GO" id="GO:0006633">
    <property type="term" value="P:fatty acid biosynthetic process"/>
    <property type="evidence" value="ECO:0007669"/>
    <property type="project" value="UniProtKB-UniRule"/>
</dbReference>
<evidence type="ECO:0000259" key="14">
    <source>
        <dbReference type="Pfam" id="PF08545"/>
    </source>
</evidence>
<dbReference type="InterPro" id="IPR016039">
    <property type="entry name" value="Thiolase-like"/>
</dbReference>